<reference evidence="1" key="1">
    <citation type="submission" date="2020-09" db="EMBL/GenBank/DDBJ databases">
        <authorList>
            <person name="Kim M.K."/>
        </authorList>
    </citation>
    <scope>NUCLEOTIDE SEQUENCE</scope>
    <source>
        <strain evidence="1">BT702</strain>
    </source>
</reference>
<gene>
    <name evidence="1" type="ORF">IC229_34490</name>
</gene>
<name>A0A927AWL2_9BACT</name>
<sequence length="49" mass="5587">MKQVQFGYHVALEYEWTIIPQTTVTTRIGLANIKEAYSSLIGLQLGYQL</sequence>
<protein>
    <submittedName>
        <fullName evidence="1">Uncharacterized protein</fullName>
    </submittedName>
</protein>
<proteinExistence type="predicted"/>
<organism evidence="1 2">
    <name type="scientific">Spirosoma profusum</name>
    <dbReference type="NCBI Taxonomy" id="2771354"/>
    <lineage>
        <taxon>Bacteria</taxon>
        <taxon>Pseudomonadati</taxon>
        <taxon>Bacteroidota</taxon>
        <taxon>Cytophagia</taxon>
        <taxon>Cytophagales</taxon>
        <taxon>Cytophagaceae</taxon>
        <taxon>Spirosoma</taxon>
    </lineage>
</organism>
<accession>A0A927AWL2</accession>
<keyword evidence="2" id="KW-1185">Reference proteome</keyword>
<dbReference type="EMBL" id="JACWZY010000070">
    <property type="protein sequence ID" value="MBD2705765.1"/>
    <property type="molecule type" value="Genomic_DNA"/>
</dbReference>
<evidence type="ECO:0000313" key="1">
    <source>
        <dbReference type="EMBL" id="MBD2705765.1"/>
    </source>
</evidence>
<dbReference type="Proteomes" id="UP000598820">
    <property type="component" value="Unassembled WGS sequence"/>
</dbReference>
<dbReference type="AlphaFoldDB" id="A0A927AWL2"/>
<dbReference type="RefSeq" id="WP_190893504.1">
    <property type="nucleotide sequence ID" value="NZ_JACWZY010000070.1"/>
</dbReference>
<comment type="caution">
    <text evidence="1">The sequence shown here is derived from an EMBL/GenBank/DDBJ whole genome shotgun (WGS) entry which is preliminary data.</text>
</comment>
<evidence type="ECO:0000313" key="2">
    <source>
        <dbReference type="Proteomes" id="UP000598820"/>
    </source>
</evidence>